<dbReference type="NCBIfam" id="TIGR03071">
    <property type="entry name" value="couple_hipA"/>
    <property type="match status" value="1"/>
</dbReference>
<dbReference type="Pfam" id="PF13657">
    <property type="entry name" value="Couple_hipA"/>
    <property type="match status" value="1"/>
</dbReference>
<reference evidence="6" key="1">
    <citation type="journal article" date="2020" name="Biotechnol. Biofuels">
        <title>New insights from the biogas microbiome by comprehensive genome-resolved metagenomics of nearly 1600 species originating from multiple anaerobic digesters.</title>
        <authorList>
            <person name="Campanaro S."/>
            <person name="Treu L."/>
            <person name="Rodriguez-R L.M."/>
            <person name="Kovalovszki A."/>
            <person name="Ziels R.M."/>
            <person name="Maus I."/>
            <person name="Zhu X."/>
            <person name="Kougias P.G."/>
            <person name="Basile A."/>
            <person name="Luo G."/>
            <person name="Schluter A."/>
            <person name="Konstantinidis K.T."/>
            <person name="Angelidaki I."/>
        </authorList>
    </citation>
    <scope>NUCLEOTIDE SEQUENCE</scope>
    <source>
        <strain evidence="6">AS01afH2WH_6</strain>
    </source>
</reference>
<dbReference type="GO" id="GO:0005829">
    <property type="term" value="C:cytosol"/>
    <property type="evidence" value="ECO:0007669"/>
    <property type="project" value="TreeGrafter"/>
</dbReference>
<dbReference type="AlphaFoldDB" id="A0A971CZM2"/>
<dbReference type="InterPro" id="IPR052028">
    <property type="entry name" value="HipA_Ser/Thr_kinase"/>
</dbReference>
<evidence type="ECO:0000259" key="4">
    <source>
        <dbReference type="Pfam" id="PF07804"/>
    </source>
</evidence>
<keyword evidence="3" id="KW-0418">Kinase</keyword>
<evidence type="ECO:0000256" key="2">
    <source>
        <dbReference type="ARBA" id="ARBA00022679"/>
    </source>
</evidence>
<reference evidence="6" key="2">
    <citation type="submission" date="2020-01" db="EMBL/GenBank/DDBJ databases">
        <authorList>
            <person name="Campanaro S."/>
        </authorList>
    </citation>
    <scope>NUCLEOTIDE SEQUENCE</scope>
    <source>
        <strain evidence="6">AS01afH2WH_6</strain>
    </source>
</reference>
<evidence type="ECO:0000313" key="6">
    <source>
        <dbReference type="EMBL" id="NLT80084.1"/>
    </source>
</evidence>
<accession>A0A971CZM2</accession>
<dbReference type="PANTHER" id="PTHR37419:SF1">
    <property type="entry name" value="SERINE_THREONINE-PROTEIN KINASE TOXIN HIPA"/>
    <property type="match status" value="1"/>
</dbReference>
<dbReference type="GO" id="GO:0004674">
    <property type="term" value="F:protein serine/threonine kinase activity"/>
    <property type="evidence" value="ECO:0007669"/>
    <property type="project" value="TreeGrafter"/>
</dbReference>
<feature type="domain" description="HipA-like C-terminal" evidence="4">
    <location>
        <begin position="153"/>
        <end position="393"/>
    </location>
</feature>
<dbReference type="InterPro" id="IPR017508">
    <property type="entry name" value="HipA_N1"/>
</dbReference>
<evidence type="ECO:0000313" key="7">
    <source>
        <dbReference type="Proteomes" id="UP000767327"/>
    </source>
</evidence>
<dbReference type="InterPro" id="IPR012893">
    <property type="entry name" value="HipA-like_C"/>
</dbReference>
<gene>
    <name evidence="6" type="ORF">GXW98_07370</name>
</gene>
<dbReference type="EMBL" id="JAAXZR010000025">
    <property type="protein sequence ID" value="NLT80084.1"/>
    <property type="molecule type" value="Genomic_DNA"/>
</dbReference>
<keyword evidence="2" id="KW-0808">Transferase</keyword>
<evidence type="ECO:0000256" key="1">
    <source>
        <dbReference type="ARBA" id="ARBA00010164"/>
    </source>
</evidence>
<feature type="domain" description="HipA N-terminal subdomain 1" evidence="5">
    <location>
        <begin position="6"/>
        <end position="105"/>
    </location>
</feature>
<dbReference type="Proteomes" id="UP000767327">
    <property type="component" value="Unassembled WGS sequence"/>
</dbReference>
<evidence type="ECO:0000259" key="5">
    <source>
        <dbReference type="Pfam" id="PF13657"/>
    </source>
</evidence>
<name>A0A971CZM2_9BIFI</name>
<dbReference type="PANTHER" id="PTHR37419">
    <property type="entry name" value="SERINE/THREONINE-PROTEIN KINASE TOXIN HIPA"/>
    <property type="match status" value="1"/>
</dbReference>
<evidence type="ECO:0000256" key="3">
    <source>
        <dbReference type="ARBA" id="ARBA00022777"/>
    </source>
</evidence>
<comment type="caution">
    <text evidence="6">The sequence shown here is derived from an EMBL/GenBank/DDBJ whole genome shotgun (WGS) entry which is preliminary data.</text>
</comment>
<dbReference type="Pfam" id="PF07804">
    <property type="entry name" value="HipA_C"/>
    <property type="match status" value="1"/>
</dbReference>
<proteinExistence type="inferred from homology"/>
<protein>
    <submittedName>
        <fullName evidence="6">Type II toxin-antitoxin system HipA family toxin</fullName>
    </submittedName>
</protein>
<dbReference type="RefSeq" id="WP_273174131.1">
    <property type="nucleotide sequence ID" value="NZ_JAAXZR010000025.1"/>
</dbReference>
<comment type="similarity">
    <text evidence="1">Belongs to the HipA Ser/Thr kinase family.</text>
</comment>
<sequence length="434" mass="47293">MNNRRLHVWMDGIFIGILQMSATGALSFEYDSEYAANPDATPLSLSMPLQGRNFGNRVVSAFLQGLLPDNPNALESMARKYQVSKDSPFAMLRHVGRDVAGALQIIGPEEQSDDANADRAMVTALDDAALTQELHNVINTYDNGALFQGVQRMSLAGTQAKLGVSQTKDGGWALPSHGVPTTHIFKPQRVGQTSFPESDIVELFCQRVVSAAGIPAASTTLWNSEDGSLRAIVSERYDRLRMPDGTFRRTHQEDLCQALSVQPAKKYQRDEGGPGIGQIGRLLTTKISPIDNGIATRQFLVALTANAALLNTDAHAKNYSLMLAGPSVKLAPMYDVLSFGAFLQDGVHPLFPMRLGKGFDLEQVFPKTMVGEAARLRIGKDEAETIISKTLTGIDMALDHTAEEMAQFDYDGIITRTVEAIREHSALLKSCREA</sequence>
<organism evidence="6 7">
    <name type="scientific">Bifidobacterium crudilactis</name>
    <dbReference type="NCBI Taxonomy" id="327277"/>
    <lineage>
        <taxon>Bacteria</taxon>
        <taxon>Bacillati</taxon>
        <taxon>Actinomycetota</taxon>
        <taxon>Actinomycetes</taxon>
        <taxon>Bifidobacteriales</taxon>
        <taxon>Bifidobacteriaceae</taxon>
        <taxon>Bifidobacterium</taxon>
    </lineage>
</organism>